<dbReference type="AlphaFoldDB" id="A0A8D2D4N9"/>
<keyword evidence="1" id="KW-0472">Membrane</keyword>
<accession>A0A8D2D4N9</accession>
<evidence type="ECO:0000256" key="1">
    <source>
        <dbReference type="SAM" id="Phobius"/>
    </source>
</evidence>
<reference evidence="2" key="1">
    <citation type="submission" date="2025-08" db="UniProtKB">
        <authorList>
            <consortium name="Ensembl"/>
        </authorList>
    </citation>
    <scope>IDENTIFICATION</scope>
</reference>
<dbReference type="Proteomes" id="UP000694564">
    <property type="component" value="Chromosome 10"/>
</dbReference>
<evidence type="ECO:0000313" key="3">
    <source>
        <dbReference type="Proteomes" id="UP000694564"/>
    </source>
</evidence>
<evidence type="ECO:0000313" key="2">
    <source>
        <dbReference type="Ensembl" id="ENSSVLP00005019084.1"/>
    </source>
</evidence>
<dbReference type="OrthoDB" id="9536995at2759"/>
<reference evidence="2" key="2">
    <citation type="submission" date="2025-09" db="UniProtKB">
        <authorList>
            <consortium name="Ensembl"/>
        </authorList>
    </citation>
    <scope>IDENTIFICATION</scope>
</reference>
<keyword evidence="1" id="KW-0812">Transmembrane</keyword>
<organism evidence="2 3">
    <name type="scientific">Sciurus vulgaris</name>
    <name type="common">Eurasian red squirrel</name>
    <dbReference type="NCBI Taxonomy" id="55149"/>
    <lineage>
        <taxon>Eukaryota</taxon>
        <taxon>Metazoa</taxon>
        <taxon>Chordata</taxon>
        <taxon>Craniata</taxon>
        <taxon>Vertebrata</taxon>
        <taxon>Euteleostomi</taxon>
        <taxon>Mammalia</taxon>
        <taxon>Eutheria</taxon>
        <taxon>Euarchontoglires</taxon>
        <taxon>Glires</taxon>
        <taxon>Rodentia</taxon>
        <taxon>Sciuromorpha</taxon>
        <taxon>Sciuridae</taxon>
        <taxon>Sciurinae</taxon>
        <taxon>Sciurini</taxon>
        <taxon>Sciurus</taxon>
    </lineage>
</organism>
<feature type="transmembrane region" description="Helical" evidence="1">
    <location>
        <begin position="37"/>
        <end position="54"/>
    </location>
</feature>
<proteinExistence type="predicted"/>
<keyword evidence="1" id="KW-1133">Transmembrane helix</keyword>
<keyword evidence="3" id="KW-1185">Reference proteome</keyword>
<protein>
    <submittedName>
        <fullName evidence="2">Uncharacterized protein</fullName>
    </submittedName>
</protein>
<sequence>MKNLLRSYFILFLFFKSASHRASSFSWKEPFYFDRIFWLYCIIIKFCFFFYLFVELENGFIFGFLAHKFLLICLSRHVGHGHEQ</sequence>
<dbReference type="Ensembl" id="ENSSVLT00005021254.1">
    <property type="protein sequence ID" value="ENSSVLP00005019084.1"/>
    <property type="gene ID" value="ENSSVLG00005015330.1"/>
</dbReference>
<name>A0A8D2D4N9_SCIVU</name>